<dbReference type="OrthoDB" id="198812at2"/>
<sequence length="161" mass="18347">MTHTDLVEIVYKWVLKEAGCAIAFKDFVSKQHSELYPDVIGVGSFGKSIAIKVDVSRPYFLQSIHKEIWQVPEKGMGRFRFLCVPANLVKADDLPANWGLIYIHPNGSASCVHNPYGTGTSDIWKNGFEDYNLYTFLDQTDSLNSASRRLRYRSVLRDNLR</sequence>
<protein>
    <submittedName>
        <fullName evidence="1">Uncharacterized protein</fullName>
    </submittedName>
</protein>
<evidence type="ECO:0000313" key="1">
    <source>
        <dbReference type="EMBL" id="RNI26519.1"/>
    </source>
</evidence>
<reference evidence="1 2" key="1">
    <citation type="submission" date="2018-11" db="EMBL/GenBank/DDBJ databases">
        <title>Rufibacter latericius sp. nov., isolated from water in Baiyang Lake.</title>
        <authorList>
            <person name="Yang Y."/>
        </authorList>
    </citation>
    <scope>NUCLEOTIDE SEQUENCE [LARGE SCALE GENOMIC DNA]</scope>
    <source>
        <strain evidence="1 2">R-22-1c-1</strain>
    </source>
</reference>
<comment type="caution">
    <text evidence="1">The sequence shown here is derived from an EMBL/GenBank/DDBJ whole genome shotgun (WGS) entry which is preliminary data.</text>
</comment>
<dbReference type="EMBL" id="RJJD01000007">
    <property type="protein sequence ID" value="RNI26519.1"/>
    <property type="molecule type" value="Genomic_DNA"/>
</dbReference>
<dbReference type="Proteomes" id="UP000272117">
    <property type="component" value="Unassembled WGS sequence"/>
</dbReference>
<evidence type="ECO:0000313" key="2">
    <source>
        <dbReference type="Proteomes" id="UP000272117"/>
    </source>
</evidence>
<proteinExistence type="predicted"/>
<organism evidence="1 2">
    <name type="scientific">Rufibacter latericius</name>
    <dbReference type="NCBI Taxonomy" id="2487040"/>
    <lineage>
        <taxon>Bacteria</taxon>
        <taxon>Pseudomonadati</taxon>
        <taxon>Bacteroidota</taxon>
        <taxon>Cytophagia</taxon>
        <taxon>Cytophagales</taxon>
        <taxon>Hymenobacteraceae</taxon>
        <taxon>Rufibacter</taxon>
    </lineage>
</organism>
<gene>
    <name evidence="1" type="ORF">EFB08_11925</name>
</gene>
<keyword evidence="2" id="KW-1185">Reference proteome</keyword>
<dbReference type="AlphaFoldDB" id="A0A3M9MM07"/>
<name>A0A3M9MM07_9BACT</name>
<accession>A0A3M9MM07</accession>